<organism evidence="5 6">
    <name type="scientific">Rhizomicrobium palustre</name>
    <dbReference type="NCBI Taxonomy" id="189966"/>
    <lineage>
        <taxon>Bacteria</taxon>
        <taxon>Pseudomonadati</taxon>
        <taxon>Pseudomonadota</taxon>
        <taxon>Alphaproteobacteria</taxon>
        <taxon>Micropepsales</taxon>
        <taxon>Micropepsaceae</taxon>
        <taxon>Rhizomicrobium</taxon>
    </lineage>
</organism>
<evidence type="ECO:0000313" key="6">
    <source>
        <dbReference type="Proteomes" id="UP000570514"/>
    </source>
</evidence>
<dbReference type="Proteomes" id="UP000570514">
    <property type="component" value="Unassembled WGS sequence"/>
</dbReference>
<dbReference type="AlphaFoldDB" id="A0A846N3V6"/>
<evidence type="ECO:0000259" key="4">
    <source>
        <dbReference type="Pfam" id="PF04355"/>
    </source>
</evidence>
<feature type="domain" description="Outer membrane protein assembly factor BamE" evidence="4">
    <location>
        <begin position="38"/>
        <end position="102"/>
    </location>
</feature>
<evidence type="ECO:0000313" key="5">
    <source>
        <dbReference type="EMBL" id="NIK89787.1"/>
    </source>
</evidence>
<reference evidence="5 6" key="1">
    <citation type="submission" date="2020-03" db="EMBL/GenBank/DDBJ databases">
        <title>Genomic Encyclopedia of Type Strains, Phase IV (KMG-IV): sequencing the most valuable type-strain genomes for metagenomic binning, comparative biology and taxonomic classification.</title>
        <authorList>
            <person name="Goeker M."/>
        </authorList>
    </citation>
    <scope>NUCLEOTIDE SEQUENCE [LARGE SCALE GENOMIC DNA]</scope>
    <source>
        <strain evidence="5 6">DSM 19867</strain>
    </source>
</reference>
<dbReference type="InterPro" id="IPR007450">
    <property type="entry name" value="BamE_dom"/>
</dbReference>
<evidence type="ECO:0000256" key="1">
    <source>
        <dbReference type="ARBA" id="ARBA00022729"/>
    </source>
</evidence>
<keyword evidence="5" id="KW-0449">Lipoprotein</keyword>
<dbReference type="Pfam" id="PF04355">
    <property type="entry name" value="BamE"/>
    <property type="match status" value="1"/>
</dbReference>
<proteinExistence type="predicted"/>
<dbReference type="EMBL" id="JAASRM010000001">
    <property type="protein sequence ID" value="NIK89787.1"/>
    <property type="molecule type" value="Genomic_DNA"/>
</dbReference>
<comment type="caution">
    <text evidence="5">The sequence shown here is derived from an EMBL/GenBank/DDBJ whole genome shotgun (WGS) entry which is preliminary data.</text>
</comment>
<gene>
    <name evidence="5" type="ORF">FHS83_003105</name>
</gene>
<keyword evidence="2" id="KW-0472">Membrane</keyword>
<protein>
    <submittedName>
        <fullName evidence="5">Outer membrane protein assembly factor BamE (Lipoprotein component of BamABCDE complex)</fullName>
    </submittedName>
</protein>
<keyword evidence="6" id="KW-1185">Reference proteome</keyword>
<evidence type="ECO:0000256" key="2">
    <source>
        <dbReference type="ARBA" id="ARBA00023136"/>
    </source>
</evidence>
<accession>A0A846N3V6</accession>
<dbReference type="Gene3D" id="3.30.1450.10">
    <property type="match status" value="1"/>
</dbReference>
<name>A0A846N3V6_9PROT</name>
<dbReference type="PROSITE" id="PS51257">
    <property type="entry name" value="PROKAR_LIPOPROTEIN"/>
    <property type="match status" value="1"/>
</dbReference>
<dbReference type="InterPro" id="IPR037873">
    <property type="entry name" value="BamE-like"/>
</dbReference>
<sequence length="161" mass="17127">MNRLSVSTAVLVVGLLSAGCTPVVSNRGYIQNLDAEAGVAIGTDTKTAIEQKLGDPSVQAAFGGDAWYYITQTEKQVAFFTPSVLNRHILAVYFDKEGKVSDMKHYGLEDGNVIAFETRTTPTRGRELTFLQQLFNATPGVPGGYGSQQEQNPGGGGGPGR</sequence>
<evidence type="ECO:0000256" key="3">
    <source>
        <dbReference type="SAM" id="MobiDB-lite"/>
    </source>
</evidence>
<dbReference type="GO" id="GO:0019867">
    <property type="term" value="C:outer membrane"/>
    <property type="evidence" value="ECO:0007669"/>
    <property type="project" value="InterPro"/>
</dbReference>
<keyword evidence="1" id="KW-0732">Signal</keyword>
<feature type="region of interest" description="Disordered" evidence="3">
    <location>
        <begin position="141"/>
        <end position="161"/>
    </location>
</feature>
<dbReference type="RefSeq" id="WP_167083844.1">
    <property type="nucleotide sequence ID" value="NZ_BAAADC010000001.1"/>
</dbReference>